<name>A0ACC3A145_9EURO</name>
<dbReference type="EMBL" id="JAPDRQ010000140">
    <property type="protein sequence ID" value="KAJ9653819.1"/>
    <property type="molecule type" value="Genomic_DNA"/>
</dbReference>
<proteinExistence type="predicted"/>
<reference evidence="1" key="1">
    <citation type="submission" date="2022-10" db="EMBL/GenBank/DDBJ databases">
        <title>Culturing micro-colonial fungi from biological soil crusts in the Mojave desert and describing Neophaeococcomyces mojavensis, and introducing the new genera and species Taxawa tesnikishii.</title>
        <authorList>
            <person name="Kurbessoian T."/>
            <person name="Stajich J.E."/>
        </authorList>
    </citation>
    <scope>NUCLEOTIDE SEQUENCE</scope>
    <source>
        <strain evidence="1">JES_112</strain>
    </source>
</reference>
<sequence length="243" mass="28379">MPATGKELVKRDAKDDDHYETASDSDAEHFHNQDQMIRQAPYLPKIQVWARKDGPYTLKVGHQWFHCDNLVINNVEYREGTKASDRYQPQQVVTKTQPPASPNKHRRPQAVRTASQQMMQNAQAAKEAEETRRRKAESDRLLAQRQEYDRQQEEAAAKRKAERTREKEIQAQRQAHTDRDRRDSYASSQVQWPEPRQSQGILVPPKQPRQHRPRMLSRRSTQDGGIVMPVRSKPKRVRFAKNA</sequence>
<dbReference type="Proteomes" id="UP001172386">
    <property type="component" value="Unassembled WGS sequence"/>
</dbReference>
<keyword evidence="2" id="KW-1185">Reference proteome</keyword>
<comment type="caution">
    <text evidence="1">The sequence shown here is derived from an EMBL/GenBank/DDBJ whole genome shotgun (WGS) entry which is preliminary data.</text>
</comment>
<gene>
    <name evidence="1" type="ORF">H2198_007047</name>
</gene>
<evidence type="ECO:0000313" key="2">
    <source>
        <dbReference type="Proteomes" id="UP001172386"/>
    </source>
</evidence>
<evidence type="ECO:0000313" key="1">
    <source>
        <dbReference type="EMBL" id="KAJ9653819.1"/>
    </source>
</evidence>
<protein>
    <submittedName>
        <fullName evidence="1">Uncharacterized protein</fullName>
    </submittedName>
</protein>
<accession>A0ACC3A145</accession>
<organism evidence="1 2">
    <name type="scientific">Neophaeococcomyces mojaviensis</name>
    <dbReference type="NCBI Taxonomy" id="3383035"/>
    <lineage>
        <taxon>Eukaryota</taxon>
        <taxon>Fungi</taxon>
        <taxon>Dikarya</taxon>
        <taxon>Ascomycota</taxon>
        <taxon>Pezizomycotina</taxon>
        <taxon>Eurotiomycetes</taxon>
        <taxon>Chaetothyriomycetidae</taxon>
        <taxon>Chaetothyriales</taxon>
        <taxon>Chaetothyriales incertae sedis</taxon>
        <taxon>Neophaeococcomyces</taxon>
    </lineage>
</organism>